<proteinExistence type="predicted"/>
<evidence type="ECO:0000313" key="3">
    <source>
        <dbReference type="Proteomes" id="UP001244207"/>
    </source>
</evidence>
<feature type="compositionally biased region" description="Basic residues" evidence="1">
    <location>
        <begin position="142"/>
        <end position="161"/>
    </location>
</feature>
<dbReference type="EMBL" id="JAHMHS010000020">
    <property type="protein sequence ID" value="KAK1727938.1"/>
    <property type="molecule type" value="Genomic_DNA"/>
</dbReference>
<comment type="caution">
    <text evidence="2">The sequence shown here is derived from an EMBL/GenBank/DDBJ whole genome shotgun (WGS) entry which is preliminary data.</text>
</comment>
<dbReference type="GeneID" id="85385342"/>
<evidence type="ECO:0000256" key="1">
    <source>
        <dbReference type="SAM" id="MobiDB-lite"/>
    </source>
</evidence>
<reference evidence="2" key="1">
    <citation type="submission" date="2021-12" db="EMBL/GenBank/DDBJ databases">
        <title>Comparative genomics, transcriptomics and evolutionary studies reveal genomic signatures of adaptation to plant cell wall in hemibiotrophic fungi.</title>
        <authorList>
            <consortium name="DOE Joint Genome Institute"/>
            <person name="Baroncelli R."/>
            <person name="Diaz J.F."/>
            <person name="Benocci T."/>
            <person name="Peng M."/>
            <person name="Battaglia E."/>
            <person name="Haridas S."/>
            <person name="Andreopoulos W."/>
            <person name="Labutti K."/>
            <person name="Pangilinan J."/>
            <person name="Floch G.L."/>
            <person name="Makela M.R."/>
            <person name="Henrissat B."/>
            <person name="Grigoriev I.V."/>
            <person name="Crouch J.A."/>
            <person name="De Vries R.P."/>
            <person name="Sukno S.A."/>
            <person name="Thon M.R."/>
        </authorList>
    </citation>
    <scope>NUCLEOTIDE SEQUENCE</scope>
    <source>
        <strain evidence="2">CBS 112980</strain>
    </source>
</reference>
<feature type="compositionally biased region" description="Polar residues" evidence="1">
    <location>
        <begin position="190"/>
        <end position="203"/>
    </location>
</feature>
<dbReference type="RefSeq" id="XP_060367993.1">
    <property type="nucleotide sequence ID" value="XM_060501443.1"/>
</dbReference>
<protein>
    <submittedName>
        <fullName evidence="2">Uncharacterized protein</fullName>
    </submittedName>
</protein>
<feature type="region of interest" description="Disordered" evidence="1">
    <location>
        <begin position="135"/>
        <end position="173"/>
    </location>
</feature>
<dbReference type="Proteomes" id="UP001244207">
    <property type="component" value="Unassembled WGS sequence"/>
</dbReference>
<keyword evidence="3" id="KW-1185">Reference proteome</keyword>
<organism evidence="2 3">
    <name type="scientific">Glomerella acutata</name>
    <name type="common">Colletotrichum acutatum</name>
    <dbReference type="NCBI Taxonomy" id="27357"/>
    <lineage>
        <taxon>Eukaryota</taxon>
        <taxon>Fungi</taxon>
        <taxon>Dikarya</taxon>
        <taxon>Ascomycota</taxon>
        <taxon>Pezizomycotina</taxon>
        <taxon>Sordariomycetes</taxon>
        <taxon>Hypocreomycetidae</taxon>
        <taxon>Glomerellales</taxon>
        <taxon>Glomerellaceae</taxon>
        <taxon>Colletotrichum</taxon>
        <taxon>Colletotrichum acutatum species complex</taxon>
    </lineage>
</organism>
<evidence type="ECO:0000313" key="2">
    <source>
        <dbReference type="EMBL" id="KAK1727938.1"/>
    </source>
</evidence>
<dbReference type="AlphaFoldDB" id="A0AAD8UR56"/>
<accession>A0AAD8UR56</accession>
<gene>
    <name evidence="2" type="ORF">BDZ83DRAFT_168443</name>
</gene>
<feature type="region of interest" description="Disordered" evidence="1">
    <location>
        <begin position="1"/>
        <end position="33"/>
    </location>
</feature>
<feature type="region of interest" description="Disordered" evidence="1">
    <location>
        <begin position="190"/>
        <end position="226"/>
    </location>
</feature>
<name>A0AAD8UR56_GLOAC</name>
<sequence>MASRPQESSRMGPIRKDTNSKRKKRPQKKAGQMETFRGGTCVVVWSRLARDPATSIIVLQLSSIWRHVENLGLAFVNWDGRYSASGYEEVDEKTEPTRRTRRDHIHQGSCKCCNSSTSCPCNLDVMDVELPIHHQNLTERRTGRKKRERPHKKKTSNKRRTWTGPLRKEGGKVTRQERGVQLCVRACASARQTEQVHTSTSCKSFAELPRASGNPDNSSPPPSAPR</sequence>